<dbReference type="EMBL" id="CP049934">
    <property type="protein sequence ID" value="QIM15377.1"/>
    <property type="molecule type" value="Genomic_DNA"/>
</dbReference>
<dbReference type="InterPro" id="IPR041682">
    <property type="entry name" value="AAA_14"/>
</dbReference>
<feature type="domain" description="DUF4143" evidence="2">
    <location>
        <begin position="218"/>
        <end position="368"/>
    </location>
</feature>
<keyword evidence="3" id="KW-0547">Nucleotide-binding</keyword>
<feature type="domain" description="AAA" evidence="1">
    <location>
        <begin position="23"/>
        <end position="141"/>
    </location>
</feature>
<dbReference type="Pfam" id="PF13173">
    <property type="entry name" value="AAA_14"/>
    <property type="match status" value="1"/>
</dbReference>
<gene>
    <name evidence="3" type="ORF">G7067_01460</name>
</gene>
<protein>
    <submittedName>
        <fullName evidence="3">ATP-binding protein</fullName>
    </submittedName>
</protein>
<dbReference type="PANTHER" id="PTHR43566">
    <property type="entry name" value="CONSERVED PROTEIN"/>
    <property type="match status" value="1"/>
</dbReference>
<dbReference type="RefSeq" id="WP_166321424.1">
    <property type="nucleotide sequence ID" value="NZ_CP049934.1"/>
</dbReference>
<dbReference type="InterPro" id="IPR025420">
    <property type="entry name" value="DUF4143"/>
</dbReference>
<accession>A0A6G8FGB0</accession>
<name>A0A6G8FGB0_9MICO</name>
<evidence type="ECO:0000313" key="4">
    <source>
        <dbReference type="Proteomes" id="UP000501387"/>
    </source>
</evidence>
<evidence type="ECO:0000313" key="3">
    <source>
        <dbReference type="EMBL" id="QIM15377.1"/>
    </source>
</evidence>
<reference evidence="3 4" key="1">
    <citation type="submission" date="2020-03" db="EMBL/GenBank/DDBJ databases">
        <title>Leucobacter sp. nov., isolated from beetles.</title>
        <authorList>
            <person name="Hyun D.-W."/>
            <person name="Bae J.-W."/>
        </authorList>
    </citation>
    <scope>NUCLEOTIDE SEQUENCE [LARGE SCALE GENOMIC DNA]</scope>
    <source>
        <strain evidence="3 4">HDW9B</strain>
    </source>
</reference>
<organism evidence="3 4">
    <name type="scientific">Leucobacter insecticola</name>
    <dbReference type="NCBI Taxonomy" id="2714934"/>
    <lineage>
        <taxon>Bacteria</taxon>
        <taxon>Bacillati</taxon>
        <taxon>Actinomycetota</taxon>
        <taxon>Actinomycetes</taxon>
        <taxon>Micrococcales</taxon>
        <taxon>Microbacteriaceae</taxon>
        <taxon>Leucobacter</taxon>
    </lineage>
</organism>
<keyword evidence="3" id="KW-0067">ATP-binding</keyword>
<dbReference type="InterPro" id="IPR027417">
    <property type="entry name" value="P-loop_NTPase"/>
</dbReference>
<evidence type="ECO:0000259" key="2">
    <source>
        <dbReference type="Pfam" id="PF13635"/>
    </source>
</evidence>
<sequence>MVETYNPVHRPLGDWLLSHAGSQVLILEGARAVGKTTLVKQQLARTHGFHYVTLADQPTRALATADLRGWLRRLPLPLIIDEAQMIAELPLEVKEYTDEHGVSGNIVLTGSASIGRTGLGGADPLARRAVRRTLHPLTLWERREQPGSLVDSLFDGTPQLRRQGELQDEELLTLLRRGGFPKYVVADHANTIDALRVQIASDIAAVLSDTVLPEYDLNPSKARATLNRLLRGPGGILNAAGIGREIEIDKRTIERHLHTFGRLFLLQWLPNLALPPQKQSFARAKIHPVDTSFAVDALERAGVHILTQREYFGQLLESHVVCEVLANAQWANRQIEAYYWRQASSSNPEVDLVIIDERDREIAIEVKAATQIYPADLKGIRAYAKQRKMHRGFVFYRGEEVVRLDDNIWALPYSALGNVAFFTEAPQPDPPSSVMSGLIWDELTDTEAVLMPAFLPEDNTALHGKIEAFVQDVAASYGLLFGGKVHVSSTRSEGRAVGHGIQTVPTVFMPAITPASSRVSLTSKICSVFRKERPASPNDMSCRWSGLIRRRCEARR</sequence>
<dbReference type="KEGG" id="lins:G7067_01460"/>
<keyword evidence="4" id="KW-1185">Reference proteome</keyword>
<proteinExistence type="predicted"/>
<dbReference type="GO" id="GO:0005524">
    <property type="term" value="F:ATP binding"/>
    <property type="evidence" value="ECO:0007669"/>
    <property type="project" value="UniProtKB-KW"/>
</dbReference>
<dbReference type="PANTHER" id="PTHR43566:SF2">
    <property type="entry name" value="DUF4143 DOMAIN-CONTAINING PROTEIN"/>
    <property type="match status" value="1"/>
</dbReference>
<evidence type="ECO:0000259" key="1">
    <source>
        <dbReference type="Pfam" id="PF13173"/>
    </source>
</evidence>
<dbReference type="Proteomes" id="UP000501387">
    <property type="component" value="Chromosome"/>
</dbReference>
<dbReference type="Pfam" id="PF13635">
    <property type="entry name" value="DUF4143"/>
    <property type="match status" value="1"/>
</dbReference>
<dbReference type="AlphaFoldDB" id="A0A6G8FGB0"/>
<dbReference type="SUPFAM" id="SSF52540">
    <property type="entry name" value="P-loop containing nucleoside triphosphate hydrolases"/>
    <property type="match status" value="1"/>
</dbReference>